<comment type="similarity">
    <text evidence="12">Belongs to the radical SAM superfamily. MoaA family.</text>
</comment>
<keyword evidence="9 12" id="KW-0501">Molybdenum cofactor biosynthesis</keyword>
<comment type="pathway">
    <text evidence="12">Cofactor biosynthesis; molybdopterin biosynthesis.</text>
</comment>
<dbReference type="InterPro" id="IPR010505">
    <property type="entry name" value="MoaA_twitch"/>
</dbReference>
<dbReference type="InterPro" id="IPR013785">
    <property type="entry name" value="Aldolase_TIM"/>
</dbReference>
<dbReference type="CDD" id="cd21117">
    <property type="entry name" value="Twitch_MoaA"/>
    <property type="match status" value="1"/>
</dbReference>
<keyword evidence="6 12" id="KW-0408">Iron</keyword>
<name>A0A9X1U0M3_9CORY</name>
<feature type="binding site" evidence="12">
    <location>
        <position position="51"/>
    </location>
    <ligand>
        <name>[4Fe-4S] cluster</name>
        <dbReference type="ChEBI" id="CHEBI:49883"/>
        <label>1</label>
        <note>4Fe-4S-S-AdoMet</note>
    </ligand>
</feature>
<comment type="function">
    <text evidence="12">Catalyzes the cyclization of GTP to (8S)-3',8-cyclo-7,8-dihydroguanosine 5'-triphosphate.</text>
</comment>
<gene>
    <name evidence="12 15" type="primary">moaA</name>
    <name evidence="15" type="ORF">L1O03_07125</name>
</gene>
<dbReference type="SFLD" id="SFLDG01383">
    <property type="entry name" value="cyclic_pyranopterin_phosphate"/>
    <property type="match status" value="1"/>
</dbReference>
<keyword evidence="5 12" id="KW-0547">Nucleotide-binding</keyword>
<feature type="binding site" evidence="12">
    <location>
        <position position="292"/>
    </location>
    <ligand>
        <name>[4Fe-4S] cluster</name>
        <dbReference type="ChEBI" id="CHEBI:49883"/>
        <label>2</label>
        <note>4Fe-4S-substrate</note>
    </ligand>
</feature>
<feature type="region of interest" description="Disordered" evidence="13">
    <location>
        <begin position="1"/>
        <end position="21"/>
    </location>
</feature>
<keyword evidence="3 12" id="KW-0949">S-adenosyl-L-methionine</keyword>
<keyword evidence="16" id="KW-1185">Reference proteome</keyword>
<evidence type="ECO:0000256" key="3">
    <source>
        <dbReference type="ARBA" id="ARBA00022691"/>
    </source>
</evidence>
<dbReference type="Pfam" id="PF06463">
    <property type="entry name" value="Mob_synth_C"/>
    <property type="match status" value="1"/>
</dbReference>
<evidence type="ECO:0000256" key="13">
    <source>
        <dbReference type="SAM" id="MobiDB-lite"/>
    </source>
</evidence>
<dbReference type="PROSITE" id="PS51918">
    <property type="entry name" value="RADICAL_SAM"/>
    <property type="match status" value="1"/>
</dbReference>
<dbReference type="GO" id="GO:0005525">
    <property type="term" value="F:GTP binding"/>
    <property type="evidence" value="ECO:0007669"/>
    <property type="project" value="UniProtKB-UniRule"/>
</dbReference>
<dbReference type="GO" id="GO:0061798">
    <property type="term" value="F:GTP 3',8'-cyclase activity"/>
    <property type="evidence" value="ECO:0007669"/>
    <property type="project" value="UniProtKB-UniRule"/>
</dbReference>
<sequence length="362" mass="40197">MRISLSDPVIPSAKPDGPRFRPGDHALLTDRFGRVARDLRVSVTDRCNLRCTYCMPAEGLDWLPRESTLTDEELIRLIRIAVTRLGIRQVRFTGGEPLLRKSLPAIIRATTALRTDEGRAPGTAITSNGVGLRHRAQELAEAGLDRVNISLDTVDPERYAQLTRRHRFEHVVEAIDAAMAAGLGPVKINAVVMPGVNEEDIIPLAEFCLERGAQLRFIEQMPLGPREQWDRQEMITAEEILARLRSDFQLRPAAEPRGSAPAALWEASHRRRDLRGMIGIIASVSHSFCGDCDRTRLTADGNLRSCLFSRTETPLREILRDGASDEDIMSAWVQTMSEKKAGHGIDDPGFLQPQRPMSSIGG</sequence>
<keyword evidence="2 12" id="KW-0004">4Fe-4S</keyword>
<evidence type="ECO:0000256" key="11">
    <source>
        <dbReference type="ARBA" id="ARBA00048697"/>
    </source>
</evidence>
<proteinExistence type="inferred from homology"/>
<evidence type="ECO:0000256" key="4">
    <source>
        <dbReference type="ARBA" id="ARBA00022723"/>
    </source>
</evidence>
<feature type="binding site" evidence="12">
    <location>
        <position position="187"/>
    </location>
    <ligand>
        <name>GTP</name>
        <dbReference type="ChEBI" id="CHEBI:37565"/>
    </ligand>
</feature>
<dbReference type="GO" id="GO:0006777">
    <property type="term" value="P:Mo-molybdopterin cofactor biosynthetic process"/>
    <property type="evidence" value="ECO:0007669"/>
    <property type="project" value="UniProtKB-UniRule"/>
</dbReference>
<feature type="binding site" evidence="12">
    <location>
        <position position="54"/>
    </location>
    <ligand>
        <name>[4Fe-4S] cluster</name>
        <dbReference type="ChEBI" id="CHEBI:49883"/>
        <label>1</label>
        <note>4Fe-4S-S-AdoMet</note>
    </ligand>
</feature>
<keyword evidence="4 12" id="KW-0479">Metal-binding</keyword>
<dbReference type="SFLD" id="SFLDS00029">
    <property type="entry name" value="Radical_SAM"/>
    <property type="match status" value="1"/>
</dbReference>
<feature type="binding site" evidence="12">
    <location>
        <position position="95"/>
    </location>
    <ligand>
        <name>S-adenosyl-L-methionine</name>
        <dbReference type="ChEBI" id="CHEBI:59789"/>
    </ligand>
</feature>
<dbReference type="SUPFAM" id="SSF102114">
    <property type="entry name" value="Radical SAM enzymes"/>
    <property type="match status" value="1"/>
</dbReference>
<evidence type="ECO:0000256" key="5">
    <source>
        <dbReference type="ARBA" id="ARBA00022741"/>
    </source>
</evidence>
<evidence type="ECO:0000256" key="1">
    <source>
        <dbReference type="ARBA" id="ARBA00012167"/>
    </source>
</evidence>
<evidence type="ECO:0000256" key="10">
    <source>
        <dbReference type="ARBA" id="ARBA00023239"/>
    </source>
</evidence>
<dbReference type="GO" id="GO:0061799">
    <property type="term" value="F:cyclic pyranopterin monophosphate synthase activity"/>
    <property type="evidence" value="ECO:0007669"/>
    <property type="project" value="TreeGrafter"/>
</dbReference>
<evidence type="ECO:0000256" key="12">
    <source>
        <dbReference type="HAMAP-Rule" id="MF_01225"/>
    </source>
</evidence>
<dbReference type="SFLD" id="SFLDG01067">
    <property type="entry name" value="SPASM/twitch_domain_containing"/>
    <property type="match status" value="1"/>
</dbReference>
<feature type="binding site" evidence="12">
    <location>
        <position position="40"/>
    </location>
    <ligand>
        <name>GTP</name>
        <dbReference type="ChEBI" id="CHEBI:37565"/>
    </ligand>
</feature>
<feature type="binding site" evidence="12">
    <location>
        <position position="306"/>
    </location>
    <ligand>
        <name>[4Fe-4S] cluster</name>
        <dbReference type="ChEBI" id="CHEBI:49883"/>
        <label>2</label>
        <note>4Fe-4S-substrate</note>
    </ligand>
</feature>
<dbReference type="NCBIfam" id="TIGR02666">
    <property type="entry name" value="moaA"/>
    <property type="match status" value="1"/>
</dbReference>
<evidence type="ECO:0000313" key="15">
    <source>
        <dbReference type="EMBL" id="MCF4006949.1"/>
    </source>
</evidence>
<dbReference type="SFLD" id="SFLDG01386">
    <property type="entry name" value="main_SPASM_domain-containing"/>
    <property type="match status" value="1"/>
</dbReference>
<dbReference type="EC" id="4.1.99.22" evidence="1 12"/>
<feature type="binding site" evidence="12">
    <location>
        <position position="221"/>
    </location>
    <ligand>
        <name>S-adenosyl-L-methionine</name>
        <dbReference type="ChEBI" id="CHEBI:59789"/>
    </ligand>
</feature>
<protein>
    <recommendedName>
        <fullName evidence="1 12">GTP 3',8-cyclase</fullName>
        <ecNumber evidence="1 12">4.1.99.22</ecNumber>
    </recommendedName>
    <alternativeName>
        <fullName evidence="12">Molybdenum cofactor biosynthesis protein A</fullName>
    </alternativeName>
</protein>
<feature type="binding site" evidence="12">
    <location>
        <position position="47"/>
    </location>
    <ligand>
        <name>[4Fe-4S] cluster</name>
        <dbReference type="ChEBI" id="CHEBI:49883"/>
        <label>1</label>
        <note>4Fe-4S-S-AdoMet</note>
    </ligand>
</feature>
<dbReference type="InterPro" id="IPR013483">
    <property type="entry name" value="MoaA"/>
</dbReference>
<dbReference type="PANTHER" id="PTHR22960">
    <property type="entry name" value="MOLYBDOPTERIN COFACTOR SYNTHESIS PROTEIN A"/>
    <property type="match status" value="1"/>
</dbReference>
<dbReference type="Gene3D" id="3.20.20.70">
    <property type="entry name" value="Aldolase class I"/>
    <property type="match status" value="1"/>
</dbReference>
<comment type="cofactor">
    <cofactor evidence="12">
        <name>[4Fe-4S] cluster</name>
        <dbReference type="ChEBI" id="CHEBI:49883"/>
    </cofactor>
    <text evidence="12">Binds 2 [4Fe-4S] clusters. Binds 1 [4Fe-4S] cluster coordinated with 3 cysteines and an exchangeable S-adenosyl-L-methionine and 1 [4Fe-4S] cluster coordinated with 3 cysteines and the GTP-derived substrate.</text>
</comment>
<dbReference type="InterPro" id="IPR050105">
    <property type="entry name" value="MoCo_biosynth_MoaA/MoaC"/>
</dbReference>
<evidence type="ECO:0000256" key="6">
    <source>
        <dbReference type="ARBA" id="ARBA00023004"/>
    </source>
</evidence>
<keyword evidence="10 12" id="KW-0456">Lyase</keyword>
<feature type="binding site" evidence="12">
    <location>
        <position position="289"/>
    </location>
    <ligand>
        <name>[4Fe-4S] cluster</name>
        <dbReference type="ChEBI" id="CHEBI:49883"/>
        <label>2</label>
        <note>4Fe-4S-substrate</note>
    </ligand>
</feature>
<dbReference type="HAMAP" id="MF_01225_B">
    <property type="entry name" value="MoaA_B"/>
    <property type="match status" value="1"/>
</dbReference>
<comment type="subunit">
    <text evidence="12">Monomer and homodimer.</text>
</comment>
<feature type="binding site" evidence="12">
    <location>
        <position position="150"/>
    </location>
    <ligand>
        <name>S-adenosyl-L-methionine</name>
        <dbReference type="ChEBI" id="CHEBI:59789"/>
    </ligand>
</feature>
<comment type="catalytic activity">
    <reaction evidence="11 12">
        <text>GTP + AH2 + S-adenosyl-L-methionine = (8S)-3',8-cyclo-7,8-dihydroguanosine 5'-triphosphate + 5'-deoxyadenosine + L-methionine + A + H(+)</text>
        <dbReference type="Rhea" id="RHEA:49576"/>
        <dbReference type="ChEBI" id="CHEBI:13193"/>
        <dbReference type="ChEBI" id="CHEBI:15378"/>
        <dbReference type="ChEBI" id="CHEBI:17319"/>
        <dbReference type="ChEBI" id="CHEBI:17499"/>
        <dbReference type="ChEBI" id="CHEBI:37565"/>
        <dbReference type="ChEBI" id="CHEBI:57844"/>
        <dbReference type="ChEBI" id="CHEBI:59789"/>
        <dbReference type="ChEBI" id="CHEBI:131766"/>
        <dbReference type="EC" id="4.1.99.22"/>
    </reaction>
</comment>
<dbReference type="Pfam" id="PF04055">
    <property type="entry name" value="Radical_SAM"/>
    <property type="match status" value="1"/>
</dbReference>
<feature type="binding site" evidence="12">
    <location>
        <position position="53"/>
    </location>
    <ligand>
        <name>S-adenosyl-L-methionine</name>
        <dbReference type="ChEBI" id="CHEBI:59789"/>
    </ligand>
</feature>
<evidence type="ECO:0000256" key="9">
    <source>
        <dbReference type="ARBA" id="ARBA00023150"/>
    </source>
</evidence>
<evidence type="ECO:0000256" key="8">
    <source>
        <dbReference type="ARBA" id="ARBA00023134"/>
    </source>
</evidence>
<dbReference type="CDD" id="cd01335">
    <property type="entry name" value="Radical_SAM"/>
    <property type="match status" value="1"/>
</dbReference>
<dbReference type="GO" id="GO:0051539">
    <property type="term" value="F:4 iron, 4 sulfur cluster binding"/>
    <property type="evidence" value="ECO:0007669"/>
    <property type="project" value="UniProtKB-UniRule"/>
</dbReference>
<dbReference type="InterPro" id="IPR006638">
    <property type="entry name" value="Elp3/MiaA/NifB-like_rSAM"/>
</dbReference>
<comment type="caution">
    <text evidence="15">The sequence shown here is derived from an EMBL/GenBank/DDBJ whole genome shotgun (WGS) entry which is preliminary data.</text>
</comment>
<dbReference type="InterPro" id="IPR007197">
    <property type="entry name" value="rSAM"/>
</dbReference>
<dbReference type="GO" id="GO:1904047">
    <property type="term" value="F:S-adenosyl-L-methionine binding"/>
    <property type="evidence" value="ECO:0007669"/>
    <property type="project" value="UniProtKB-UniRule"/>
</dbReference>
<accession>A0A9X1U0M3</accession>
<dbReference type="InterPro" id="IPR000385">
    <property type="entry name" value="MoaA_NifB_PqqE_Fe-S-bd_CS"/>
</dbReference>
<dbReference type="SMART" id="SM00729">
    <property type="entry name" value="Elp3"/>
    <property type="match status" value="1"/>
</dbReference>
<reference evidence="15" key="1">
    <citation type="submission" date="2022-01" db="EMBL/GenBank/DDBJ databases">
        <title>Corynebacterium sp. nov isolated from isolated from the feces of the greater white-fronted geese (Anser albifrons) at Poyang Lake, PR China.</title>
        <authorList>
            <person name="Liu Q."/>
        </authorList>
    </citation>
    <scope>NUCLEOTIDE SEQUENCE</scope>
    <source>
        <strain evidence="15">JCM 32435</strain>
    </source>
</reference>
<feature type="binding site" evidence="12">
    <location>
        <begin position="294"/>
        <end position="296"/>
    </location>
    <ligand>
        <name>GTP</name>
        <dbReference type="ChEBI" id="CHEBI:37565"/>
    </ligand>
</feature>
<dbReference type="PROSITE" id="PS01305">
    <property type="entry name" value="MOAA_NIFB_PQQE"/>
    <property type="match status" value="1"/>
</dbReference>
<keyword evidence="8 12" id="KW-0342">GTP-binding</keyword>
<dbReference type="AlphaFoldDB" id="A0A9X1U0M3"/>
<feature type="binding site" evidence="12">
    <location>
        <position position="91"/>
    </location>
    <ligand>
        <name>GTP</name>
        <dbReference type="ChEBI" id="CHEBI:37565"/>
    </ligand>
</feature>
<feature type="region of interest" description="Disordered" evidence="13">
    <location>
        <begin position="342"/>
        <end position="362"/>
    </location>
</feature>
<evidence type="ECO:0000256" key="2">
    <source>
        <dbReference type="ARBA" id="ARBA00022485"/>
    </source>
</evidence>
<organism evidence="15 16">
    <name type="scientific">Corynebacterium uropygiale</name>
    <dbReference type="NCBI Taxonomy" id="1775911"/>
    <lineage>
        <taxon>Bacteria</taxon>
        <taxon>Bacillati</taxon>
        <taxon>Actinomycetota</taxon>
        <taxon>Actinomycetes</taxon>
        <taxon>Mycobacteriales</taxon>
        <taxon>Corynebacteriaceae</taxon>
        <taxon>Corynebacterium</taxon>
    </lineage>
</organism>
<dbReference type="RefSeq" id="WP_236118866.1">
    <property type="nucleotide sequence ID" value="NZ_JAKGSI010000003.1"/>
</dbReference>
<dbReference type="PANTHER" id="PTHR22960:SF0">
    <property type="entry name" value="MOLYBDENUM COFACTOR BIOSYNTHESIS PROTEIN 1"/>
    <property type="match status" value="1"/>
</dbReference>
<evidence type="ECO:0000259" key="14">
    <source>
        <dbReference type="PROSITE" id="PS51918"/>
    </source>
</evidence>
<evidence type="ECO:0000256" key="7">
    <source>
        <dbReference type="ARBA" id="ARBA00023014"/>
    </source>
</evidence>
<feature type="domain" description="Radical SAM core" evidence="14">
    <location>
        <begin position="31"/>
        <end position="251"/>
    </location>
</feature>
<dbReference type="InterPro" id="IPR058240">
    <property type="entry name" value="rSAM_sf"/>
</dbReference>
<dbReference type="Proteomes" id="UP001139336">
    <property type="component" value="Unassembled WGS sequence"/>
</dbReference>
<dbReference type="EMBL" id="JAKGSI010000003">
    <property type="protein sequence ID" value="MCF4006949.1"/>
    <property type="molecule type" value="Genomic_DNA"/>
</dbReference>
<dbReference type="InterPro" id="IPR040064">
    <property type="entry name" value="MoaA-like"/>
</dbReference>
<dbReference type="GO" id="GO:0046872">
    <property type="term" value="F:metal ion binding"/>
    <property type="evidence" value="ECO:0007669"/>
    <property type="project" value="UniProtKB-KW"/>
</dbReference>
<evidence type="ECO:0000313" key="16">
    <source>
        <dbReference type="Proteomes" id="UP001139336"/>
    </source>
</evidence>
<feature type="binding site" evidence="12">
    <location>
        <position position="126"/>
    </location>
    <ligand>
        <name>GTP</name>
        <dbReference type="ChEBI" id="CHEBI:37565"/>
    </ligand>
</feature>
<keyword evidence="7 12" id="KW-0411">Iron-sulfur</keyword>